<dbReference type="AlphaFoldDB" id="A0A3M7SP92"/>
<keyword evidence="2" id="KW-1185">Reference proteome</keyword>
<dbReference type="Proteomes" id="UP000276133">
    <property type="component" value="Unassembled WGS sequence"/>
</dbReference>
<evidence type="ECO:0000313" key="2">
    <source>
        <dbReference type="Proteomes" id="UP000276133"/>
    </source>
</evidence>
<proteinExistence type="predicted"/>
<organism evidence="1 2">
    <name type="scientific">Brachionus plicatilis</name>
    <name type="common">Marine rotifer</name>
    <name type="synonym">Brachionus muelleri</name>
    <dbReference type="NCBI Taxonomy" id="10195"/>
    <lineage>
        <taxon>Eukaryota</taxon>
        <taxon>Metazoa</taxon>
        <taxon>Spiralia</taxon>
        <taxon>Gnathifera</taxon>
        <taxon>Rotifera</taxon>
        <taxon>Eurotatoria</taxon>
        <taxon>Monogononta</taxon>
        <taxon>Pseudotrocha</taxon>
        <taxon>Ploima</taxon>
        <taxon>Brachionidae</taxon>
        <taxon>Brachionus</taxon>
    </lineage>
</organism>
<name>A0A3M7SP92_BRAPC</name>
<dbReference type="EMBL" id="REGN01001057">
    <property type="protein sequence ID" value="RNA37338.1"/>
    <property type="molecule type" value="Genomic_DNA"/>
</dbReference>
<accession>A0A3M7SP92</accession>
<protein>
    <submittedName>
        <fullName evidence="1">Uncharacterized protein</fullName>
    </submittedName>
</protein>
<sequence length="139" mass="15981">MGPILMVNKPSSFLNLFLSHIPPKTFFISSKIYGLPKKSDEIEYVYSNEFSFEYSLLCASQSSIASFQETPTSIHKGTKRKEDKLPSINLWLRENGSLIFNNRLIEKLINDAKQTFDSFMKLLRKNKAFFKGFALNLIS</sequence>
<gene>
    <name evidence="1" type="ORF">BpHYR1_027552</name>
</gene>
<comment type="caution">
    <text evidence="1">The sequence shown here is derived from an EMBL/GenBank/DDBJ whole genome shotgun (WGS) entry which is preliminary data.</text>
</comment>
<evidence type="ECO:0000313" key="1">
    <source>
        <dbReference type="EMBL" id="RNA37338.1"/>
    </source>
</evidence>
<reference evidence="1 2" key="1">
    <citation type="journal article" date="2018" name="Sci. Rep.">
        <title>Genomic signatures of local adaptation to the degree of environmental predictability in rotifers.</title>
        <authorList>
            <person name="Franch-Gras L."/>
            <person name="Hahn C."/>
            <person name="Garcia-Roger E.M."/>
            <person name="Carmona M.J."/>
            <person name="Serra M."/>
            <person name="Gomez A."/>
        </authorList>
    </citation>
    <scope>NUCLEOTIDE SEQUENCE [LARGE SCALE GENOMIC DNA]</scope>
    <source>
        <strain evidence="1">HYR1</strain>
    </source>
</reference>